<organism evidence="2 3">
    <name type="scientific">Schizothecium vesticola</name>
    <dbReference type="NCBI Taxonomy" id="314040"/>
    <lineage>
        <taxon>Eukaryota</taxon>
        <taxon>Fungi</taxon>
        <taxon>Dikarya</taxon>
        <taxon>Ascomycota</taxon>
        <taxon>Pezizomycotina</taxon>
        <taxon>Sordariomycetes</taxon>
        <taxon>Sordariomycetidae</taxon>
        <taxon>Sordariales</taxon>
        <taxon>Schizotheciaceae</taxon>
        <taxon>Schizothecium</taxon>
    </lineage>
</organism>
<reference evidence="2" key="1">
    <citation type="submission" date="2023-06" db="EMBL/GenBank/DDBJ databases">
        <title>Genome-scale phylogeny and comparative genomics of the fungal order Sordariales.</title>
        <authorList>
            <consortium name="Lawrence Berkeley National Laboratory"/>
            <person name="Hensen N."/>
            <person name="Bonometti L."/>
            <person name="Westerberg I."/>
            <person name="Brannstrom I.O."/>
            <person name="Guillou S."/>
            <person name="Cros-Aarteil S."/>
            <person name="Calhoun S."/>
            <person name="Haridas S."/>
            <person name="Kuo A."/>
            <person name="Mondo S."/>
            <person name="Pangilinan J."/>
            <person name="Riley R."/>
            <person name="LaButti K."/>
            <person name="Andreopoulos B."/>
            <person name="Lipzen A."/>
            <person name="Chen C."/>
            <person name="Yanf M."/>
            <person name="Daum C."/>
            <person name="Ng V."/>
            <person name="Clum A."/>
            <person name="Steindorff A."/>
            <person name="Ohm R."/>
            <person name="Martin F."/>
            <person name="Silar P."/>
            <person name="Natvig D."/>
            <person name="Lalanne C."/>
            <person name="Gautier V."/>
            <person name="Ament-velasquez S.L."/>
            <person name="Kruys A."/>
            <person name="Hutchinson M.I."/>
            <person name="Powell A.J."/>
            <person name="Barry K."/>
            <person name="Miller A.N."/>
            <person name="Grigoriev I.V."/>
            <person name="Debuchy R."/>
            <person name="Gladieux P."/>
            <person name="Thoren M.H."/>
            <person name="Johannesson H."/>
        </authorList>
    </citation>
    <scope>NUCLEOTIDE SEQUENCE</scope>
    <source>
        <strain evidence="2">SMH3187-1</strain>
    </source>
</reference>
<feature type="compositionally biased region" description="Polar residues" evidence="1">
    <location>
        <begin position="205"/>
        <end position="214"/>
    </location>
</feature>
<dbReference type="AlphaFoldDB" id="A0AA40EWT7"/>
<gene>
    <name evidence="2" type="ORF">B0T18DRAFT_466545</name>
</gene>
<feature type="compositionally biased region" description="Basic residues" evidence="1">
    <location>
        <begin position="217"/>
        <end position="231"/>
    </location>
</feature>
<feature type="region of interest" description="Disordered" evidence="1">
    <location>
        <begin position="202"/>
        <end position="231"/>
    </location>
</feature>
<dbReference type="Proteomes" id="UP001172155">
    <property type="component" value="Unassembled WGS sequence"/>
</dbReference>
<evidence type="ECO:0000256" key="1">
    <source>
        <dbReference type="SAM" id="MobiDB-lite"/>
    </source>
</evidence>
<protein>
    <submittedName>
        <fullName evidence="2">Uncharacterized protein</fullName>
    </submittedName>
</protein>
<comment type="caution">
    <text evidence="2">The sequence shown here is derived from an EMBL/GenBank/DDBJ whole genome shotgun (WGS) entry which is preliminary data.</text>
</comment>
<proteinExistence type="predicted"/>
<accession>A0AA40EWT7</accession>
<dbReference type="EMBL" id="JAUKUD010000004">
    <property type="protein sequence ID" value="KAK0747004.1"/>
    <property type="molecule type" value="Genomic_DNA"/>
</dbReference>
<keyword evidence="3" id="KW-1185">Reference proteome</keyword>
<name>A0AA40EWT7_9PEZI</name>
<evidence type="ECO:0000313" key="2">
    <source>
        <dbReference type="EMBL" id="KAK0747004.1"/>
    </source>
</evidence>
<sequence>MVVGDTSRPKLSYRRSIISYRNMSGRLASCSNNASRIRGVIFASRPTRFGGLVVVTNRRSLDRILRTARSLHSTVSAIASLGNSRSIMAWICSRWEGASCGAIGCYYAAVFGLVGRKLSTSQSRAGGVLLVRPQLRLKKRAIQPRDGQMVTGCSRWAANVQPQIRHLHSKTIIASRRSTTASCRKCPLRHSAPRTTVSRWRRTMGRSTPNSTCLRNDRKHHRHRSRLFPSD</sequence>
<evidence type="ECO:0000313" key="3">
    <source>
        <dbReference type="Proteomes" id="UP001172155"/>
    </source>
</evidence>